<dbReference type="Gene3D" id="1.10.287.470">
    <property type="entry name" value="Helix hairpin bin"/>
    <property type="match status" value="1"/>
</dbReference>
<dbReference type="SUPFAM" id="SSF111369">
    <property type="entry name" value="HlyD-like secretion proteins"/>
    <property type="match status" value="1"/>
</dbReference>
<accession>A0A2W7PVV1</accession>
<comment type="caution">
    <text evidence="5">The sequence shown here is derived from an EMBL/GenBank/DDBJ whole genome shotgun (WGS) entry which is preliminary data.</text>
</comment>
<dbReference type="PANTHER" id="PTHR30469">
    <property type="entry name" value="MULTIDRUG RESISTANCE PROTEIN MDTA"/>
    <property type="match status" value="1"/>
</dbReference>
<evidence type="ECO:0000313" key="5">
    <source>
        <dbReference type="EMBL" id="PZX13709.1"/>
    </source>
</evidence>
<dbReference type="Pfam" id="PF25893">
    <property type="entry name" value="HH_CzcB"/>
    <property type="match status" value="1"/>
</dbReference>
<sequence>MTQFRIIQIGVALLALVVMSSCNDDKQAKLVALKKQQQELAEDIARLEAELKRDGVESARDEGVKVVTLPVVRESFAHYIEVHGKLDGDENLQVYPKGQGVVTRVMVKTGDAVRKGQIIALLDDGALRKSYDQTKVQYDLANDVFVRQQRLWEQKIGSEMQYLQAKSQKEALESALAGLKEQLSYMQIQSPIDGNVEDLPLKVGMAVSPAMPVATVINFASLKVVADVAEAYSSSIMAGDSVMVSFPDIQMSLNSTIASASKYINPVNRSFKVEVRLPSAAKGYKANMIAVLKIADYRQPSAFVMPVNLIQTDSRGNYVMLAVPQDGGLKARKQYIKQGVSYNGLVEIVDGLQENQQVITVGFQGLTDGTLLSQSSQR</sequence>
<feature type="domain" description="CzcB-like barrel-sandwich hybrid" evidence="4">
    <location>
        <begin position="93"/>
        <end position="216"/>
    </location>
</feature>
<evidence type="ECO:0000259" key="3">
    <source>
        <dbReference type="Pfam" id="PF25893"/>
    </source>
</evidence>
<dbReference type="PROSITE" id="PS51257">
    <property type="entry name" value="PROKAR_LIPOPROTEIN"/>
    <property type="match status" value="1"/>
</dbReference>
<keyword evidence="2" id="KW-0175">Coiled coil</keyword>
<dbReference type="GO" id="GO:1990281">
    <property type="term" value="C:efflux pump complex"/>
    <property type="evidence" value="ECO:0007669"/>
    <property type="project" value="TreeGrafter"/>
</dbReference>
<feature type="domain" description="CzcB-like alpha-helical hairpin" evidence="3">
    <location>
        <begin position="127"/>
        <end position="184"/>
    </location>
</feature>
<proteinExistence type="inferred from homology"/>
<organism evidence="5 6">
    <name type="scientific">Breznakibacter xylanolyticus</name>
    <dbReference type="NCBI Taxonomy" id="990"/>
    <lineage>
        <taxon>Bacteria</taxon>
        <taxon>Pseudomonadati</taxon>
        <taxon>Bacteroidota</taxon>
        <taxon>Bacteroidia</taxon>
        <taxon>Marinilabiliales</taxon>
        <taxon>Marinilabiliaceae</taxon>
        <taxon>Breznakibacter</taxon>
    </lineage>
</organism>
<evidence type="ECO:0000313" key="6">
    <source>
        <dbReference type="Proteomes" id="UP000249239"/>
    </source>
</evidence>
<keyword evidence="6" id="KW-1185">Reference proteome</keyword>
<dbReference type="Gene3D" id="2.40.420.20">
    <property type="match status" value="1"/>
</dbReference>
<dbReference type="InterPro" id="IPR058648">
    <property type="entry name" value="HH_CzcB-like"/>
</dbReference>
<protein>
    <submittedName>
        <fullName evidence="5">RND family efflux transporter MFP subunit</fullName>
    </submittedName>
</protein>
<dbReference type="RefSeq" id="WP_111446412.1">
    <property type="nucleotide sequence ID" value="NZ_QKZK01000023.1"/>
</dbReference>
<dbReference type="EMBL" id="QKZK01000023">
    <property type="protein sequence ID" value="PZX13709.1"/>
    <property type="molecule type" value="Genomic_DNA"/>
</dbReference>
<dbReference type="InterPro" id="IPR006143">
    <property type="entry name" value="RND_pump_MFP"/>
</dbReference>
<feature type="coiled-coil region" evidence="2">
    <location>
        <begin position="162"/>
        <end position="189"/>
    </location>
</feature>
<dbReference type="Pfam" id="PF25973">
    <property type="entry name" value="BSH_CzcB"/>
    <property type="match status" value="1"/>
</dbReference>
<dbReference type="InterPro" id="IPR058647">
    <property type="entry name" value="BSH_CzcB-like"/>
</dbReference>
<dbReference type="PANTHER" id="PTHR30469:SF15">
    <property type="entry name" value="HLYD FAMILY OF SECRETION PROTEINS"/>
    <property type="match status" value="1"/>
</dbReference>
<reference evidence="5 6" key="1">
    <citation type="submission" date="2018-06" db="EMBL/GenBank/DDBJ databases">
        <title>Genomic Encyclopedia of Archaeal and Bacterial Type Strains, Phase II (KMG-II): from individual species to whole genera.</title>
        <authorList>
            <person name="Goeker M."/>
        </authorList>
    </citation>
    <scope>NUCLEOTIDE SEQUENCE [LARGE SCALE GENOMIC DNA]</scope>
    <source>
        <strain evidence="5 6">DSM 6779</strain>
    </source>
</reference>
<dbReference type="Gene3D" id="2.40.50.100">
    <property type="match status" value="1"/>
</dbReference>
<dbReference type="GO" id="GO:0015562">
    <property type="term" value="F:efflux transmembrane transporter activity"/>
    <property type="evidence" value="ECO:0007669"/>
    <property type="project" value="TreeGrafter"/>
</dbReference>
<dbReference type="Proteomes" id="UP000249239">
    <property type="component" value="Unassembled WGS sequence"/>
</dbReference>
<dbReference type="NCBIfam" id="TIGR01730">
    <property type="entry name" value="RND_mfp"/>
    <property type="match status" value="1"/>
</dbReference>
<dbReference type="AlphaFoldDB" id="A0A2W7PVV1"/>
<name>A0A2W7PVV1_9BACT</name>
<evidence type="ECO:0000256" key="1">
    <source>
        <dbReference type="ARBA" id="ARBA00009477"/>
    </source>
</evidence>
<evidence type="ECO:0000256" key="2">
    <source>
        <dbReference type="SAM" id="Coils"/>
    </source>
</evidence>
<comment type="similarity">
    <text evidence="1">Belongs to the membrane fusion protein (MFP) (TC 8.A.1) family.</text>
</comment>
<feature type="coiled-coil region" evidence="2">
    <location>
        <begin position="23"/>
        <end position="57"/>
    </location>
</feature>
<evidence type="ECO:0000259" key="4">
    <source>
        <dbReference type="Pfam" id="PF25973"/>
    </source>
</evidence>
<dbReference type="Gene3D" id="2.40.30.170">
    <property type="match status" value="1"/>
</dbReference>
<gene>
    <name evidence="5" type="ORF">LX69_02567</name>
</gene>
<dbReference type="OrthoDB" id="9806939at2"/>